<organism evidence="1 2">
    <name type="scientific">Ambispora gerdemannii</name>
    <dbReference type="NCBI Taxonomy" id="144530"/>
    <lineage>
        <taxon>Eukaryota</taxon>
        <taxon>Fungi</taxon>
        <taxon>Fungi incertae sedis</taxon>
        <taxon>Mucoromycota</taxon>
        <taxon>Glomeromycotina</taxon>
        <taxon>Glomeromycetes</taxon>
        <taxon>Archaeosporales</taxon>
        <taxon>Ambisporaceae</taxon>
        <taxon>Ambispora</taxon>
    </lineage>
</organism>
<dbReference type="OrthoDB" id="10490381at2759"/>
<dbReference type="EMBL" id="CAJVPL010015668">
    <property type="protein sequence ID" value="CAG8693902.1"/>
    <property type="molecule type" value="Genomic_DNA"/>
</dbReference>
<dbReference type="AlphaFoldDB" id="A0A9N9ETB9"/>
<comment type="caution">
    <text evidence="1">The sequence shown here is derived from an EMBL/GenBank/DDBJ whole genome shotgun (WGS) entry which is preliminary data.</text>
</comment>
<dbReference type="Proteomes" id="UP000789831">
    <property type="component" value="Unassembled WGS sequence"/>
</dbReference>
<evidence type="ECO:0000313" key="1">
    <source>
        <dbReference type="EMBL" id="CAG8693902.1"/>
    </source>
</evidence>
<name>A0A9N9ETB9_9GLOM</name>
<protein>
    <submittedName>
        <fullName evidence="1">13280_t:CDS:1</fullName>
    </submittedName>
</protein>
<reference evidence="1" key="1">
    <citation type="submission" date="2021-06" db="EMBL/GenBank/DDBJ databases">
        <authorList>
            <person name="Kallberg Y."/>
            <person name="Tangrot J."/>
            <person name="Rosling A."/>
        </authorList>
    </citation>
    <scope>NUCLEOTIDE SEQUENCE</scope>
    <source>
        <strain evidence="1">MT106</strain>
    </source>
</reference>
<accession>A0A9N9ETB9</accession>
<feature type="non-terminal residue" evidence="1">
    <location>
        <position position="1"/>
    </location>
</feature>
<keyword evidence="2" id="KW-1185">Reference proteome</keyword>
<evidence type="ECO:0000313" key="2">
    <source>
        <dbReference type="Proteomes" id="UP000789831"/>
    </source>
</evidence>
<sequence length="67" mass="7658">RQTKLVGLFLEKDVDYRTIESELASQYDEEKLPSTDYLSQELTYHHLRAVVKGIITSLSAYACHDPA</sequence>
<proteinExistence type="predicted"/>
<gene>
    <name evidence="1" type="ORF">AGERDE_LOCUS13207</name>
</gene>